<dbReference type="EMBL" id="AWWV01014490">
    <property type="protein sequence ID" value="OMO56500.1"/>
    <property type="molecule type" value="Genomic_DNA"/>
</dbReference>
<name>A0A1R3GEQ5_COCAP</name>
<dbReference type="AlphaFoldDB" id="A0A1R3GEQ5"/>
<keyword evidence="2" id="KW-1185">Reference proteome</keyword>
<dbReference type="Proteomes" id="UP000188268">
    <property type="component" value="Unassembled WGS sequence"/>
</dbReference>
<reference evidence="1 2" key="1">
    <citation type="submission" date="2013-09" db="EMBL/GenBank/DDBJ databases">
        <title>Corchorus capsularis genome sequencing.</title>
        <authorList>
            <person name="Alam M."/>
            <person name="Haque M.S."/>
            <person name="Islam M.S."/>
            <person name="Emdad E.M."/>
            <person name="Islam M.M."/>
            <person name="Ahmed B."/>
            <person name="Halim A."/>
            <person name="Hossen Q.M.M."/>
            <person name="Hossain M.Z."/>
            <person name="Ahmed R."/>
            <person name="Khan M.M."/>
            <person name="Islam R."/>
            <person name="Rashid M.M."/>
            <person name="Khan S.A."/>
            <person name="Rahman M.S."/>
            <person name="Alam M."/>
        </authorList>
    </citation>
    <scope>NUCLEOTIDE SEQUENCE [LARGE SCALE GENOMIC DNA]</scope>
    <source>
        <strain evidence="2">cv. CVL-1</strain>
        <tissue evidence="1">Whole seedling</tissue>
    </source>
</reference>
<dbReference type="Gramene" id="OMO56500">
    <property type="protein sequence ID" value="OMO56500"/>
    <property type="gene ID" value="CCACVL1_26497"/>
</dbReference>
<evidence type="ECO:0000313" key="2">
    <source>
        <dbReference type="Proteomes" id="UP000188268"/>
    </source>
</evidence>
<gene>
    <name evidence="1" type="ORF">CCACVL1_26497</name>
</gene>
<comment type="caution">
    <text evidence="1">The sequence shown here is derived from an EMBL/GenBank/DDBJ whole genome shotgun (WGS) entry which is preliminary data.</text>
</comment>
<organism evidence="1 2">
    <name type="scientific">Corchorus capsularis</name>
    <name type="common">Jute</name>
    <dbReference type="NCBI Taxonomy" id="210143"/>
    <lineage>
        <taxon>Eukaryota</taxon>
        <taxon>Viridiplantae</taxon>
        <taxon>Streptophyta</taxon>
        <taxon>Embryophyta</taxon>
        <taxon>Tracheophyta</taxon>
        <taxon>Spermatophyta</taxon>
        <taxon>Magnoliopsida</taxon>
        <taxon>eudicotyledons</taxon>
        <taxon>Gunneridae</taxon>
        <taxon>Pentapetalae</taxon>
        <taxon>rosids</taxon>
        <taxon>malvids</taxon>
        <taxon>Malvales</taxon>
        <taxon>Malvaceae</taxon>
        <taxon>Grewioideae</taxon>
        <taxon>Apeibeae</taxon>
        <taxon>Corchorus</taxon>
    </lineage>
</organism>
<evidence type="ECO:0000313" key="1">
    <source>
        <dbReference type="EMBL" id="OMO56500.1"/>
    </source>
</evidence>
<accession>A0A1R3GEQ5</accession>
<protein>
    <submittedName>
        <fullName evidence="1">Uncharacterized protein</fullName>
    </submittedName>
</protein>
<proteinExistence type="predicted"/>
<sequence length="26" mass="2982">MGPFGARQRDTRVIWREAAFGECKEA</sequence>